<feature type="domain" description="Glycosyl transferase family 1" evidence="3">
    <location>
        <begin position="219"/>
        <end position="354"/>
    </location>
</feature>
<dbReference type="Proteomes" id="UP001500596">
    <property type="component" value="Unassembled WGS sequence"/>
</dbReference>
<proteinExistence type="predicted"/>
<dbReference type="Pfam" id="PF00534">
    <property type="entry name" value="Glycos_transf_1"/>
    <property type="match status" value="1"/>
</dbReference>
<protein>
    <recommendedName>
        <fullName evidence="1">D-inositol 3-phosphate glycosyltransferase</fullName>
    </recommendedName>
</protein>
<organism evidence="4 5">
    <name type="scientific">Microbacterium lacus</name>
    <dbReference type="NCBI Taxonomy" id="415217"/>
    <lineage>
        <taxon>Bacteria</taxon>
        <taxon>Bacillati</taxon>
        <taxon>Actinomycetota</taxon>
        <taxon>Actinomycetes</taxon>
        <taxon>Micrococcales</taxon>
        <taxon>Microbacteriaceae</taxon>
        <taxon>Microbacterium</taxon>
    </lineage>
</organism>
<dbReference type="InterPro" id="IPR050194">
    <property type="entry name" value="Glycosyltransferase_grp1"/>
</dbReference>
<evidence type="ECO:0000256" key="2">
    <source>
        <dbReference type="ARBA" id="ARBA00022679"/>
    </source>
</evidence>
<evidence type="ECO:0000259" key="3">
    <source>
        <dbReference type="Pfam" id="PF00534"/>
    </source>
</evidence>
<dbReference type="InterPro" id="IPR001296">
    <property type="entry name" value="Glyco_trans_1"/>
</dbReference>
<dbReference type="SUPFAM" id="SSF53756">
    <property type="entry name" value="UDP-Glycosyltransferase/glycogen phosphorylase"/>
    <property type="match status" value="1"/>
</dbReference>
<name>A0ABN2G6T8_9MICO</name>
<keyword evidence="2" id="KW-0808">Transferase</keyword>
<comment type="caution">
    <text evidence="4">The sequence shown here is derived from an EMBL/GenBank/DDBJ whole genome shotgun (WGS) entry which is preliminary data.</text>
</comment>
<dbReference type="Gene3D" id="3.40.50.2000">
    <property type="entry name" value="Glycogen Phosphorylase B"/>
    <property type="match status" value="2"/>
</dbReference>
<accession>A0ABN2G6T8</accession>
<gene>
    <name evidence="4" type="ORF">GCM10009807_07970</name>
</gene>
<reference evidence="4 5" key="1">
    <citation type="journal article" date="2019" name="Int. J. Syst. Evol. Microbiol.">
        <title>The Global Catalogue of Microorganisms (GCM) 10K type strain sequencing project: providing services to taxonomists for standard genome sequencing and annotation.</title>
        <authorList>
            <consortium name="The Broad Institute Genomics Platform"/>
            <consortium name="The Broad Institute Genome Sequencing Center for Infectious Disease"/>
            <person name="Wu L."/>
            <person name="Ma J."/>
        </authorList>
    </citation>
    <scope>NUCLEOTIDE SEQUENCE [LARGE SCALE GENOMIC DNA]</scope>
    <source>
        <strain evidence="4 5">JCM 15575</strain>
    </source>
</reference>
<keyword evidence="5" id="KW-1185">Reference proteome</keyword>
<dbReference type="PANTHER" id="PTHR45947:SF3">
    <property type="entry name" value="SULFOQUINOVOSYL TRANSFERASE SQD2"/>
    <property type="match status" value="1"/>
</dbReference>
<evidence type="ECO:0000313" key="4">
    <source>
        <dbReference type="EMBL" id="GAA1666252.1"/>
    </source>
</evidence>
<dbReference type="EMBL" id="BAAAPK010000001">
    <property type="protein sequence ID" value="GAA1666252.1"/>
    <property type="molecule type" value="Genomic_DNA"/>
</dbReference>
<dbReference type="PANTHER" id="PTHR45947">
    <property type="entry name" value="SULFOQUINOVOSYL TRANSFERASE SQD2"/>
    <property type="match status" value="1"/>
</dbReference>
<sequence length="382" mass="42134">MTSFATTGVDSRQAKTTASGLIVHEWVERWGGAERVLEAMVDAFPDAGVRVLWDDTRLLDGRDVHETWISKTPLRNNKMLALPAMIPTWRMPMASTPEWMLVSSHLFAHHVKAPAGVKKFVYAHTPARYIWEPERDNRGASGWARAASAVLKPIDRRRAAEATSIAVNSKFTGERVARAWEQESRVMYPPVDTETMVATTDWRRDLTDDEQRQLDALPSTFLLGASRMVDYKRLDRVIQIGAQVKVPVVIAGTGPSHVALRSAAAASGGEVTFILAPSDAMLRALYAHASAYVFPAVEDFGIMPVEAMACGTPIIANSVGGVRETVEAVGGGVTCEIERWNDWDEILHQAISLDPAQFRPRTHMFSRSRFIAELQDWVGAGA</sequence>
<dbReference type="RefSeq" id="WP_344051845.1">
    <property type="nucleotide sequence ID" value="NZ_BAAAPK010000001.1"/>
</dbReference>
<evidence type="ECO:0000256" key="1">
    <source>
        <dbReference type="ARBA" id="ARBA00021292"/>
    </source>
</evidence>
<evidence type="ECO:0000313" key="5">
    <source>
        <dbReference type="Proteomes" id="UP001500596"/>
    </source>
</evidence>